<protein>
    <submittedName>
        <fullName evidence="1">Uncharacterized protein</fullName>
    </submittedName>
</protein>
<dbReference type="PANTHER" id="PTHR36922:SF1">
    <property type="entry name" value="DUF1993 DOMAIN-CONTAINING PROTEIN"/>
    <property type="match status" value="1"/>
</dbReference>
<keyword evidence="2" id="KW-1185">Reference proteome</keyword>
<dbReference type="InterPro" id="IPR034660">
    <property type="entry name" value="DinB/YfiT-like"/>
</dbReference>
<organism evidence="1 2">
    <name type="scientific">Sporormia fimetaria CBS 119925</name>
    <dbReference type="NCBI Taxonomy" id="1340428"/>
    <lineage>
        <taxon>Eukaryota</taxon>
        <taxon>Fungi</taxon>
        <taxon>Dikarya</taxon>
        <taxon>Ascomycota</taxon>
        <taxon>Pezizomycotina</taxon>
        <taxon>Dothideomycetes</taxon>
        <taxon>Pleosporomycetidae</taxon>
        <taxon>Pleosporales</taxon>
        <taxon>Sporormiaceae</taxon>
        <taxon>Sporormia</taxon>
    </lineage>
</organism>
<dbReference type="Pfam" id="PF09351">
    <property type="entry name" value="DUF1993"/>
    <property type="match status" value="1"/>
</dbReference>
<dbReference type="AlphaFoldDB" id="A0A6A6V9I8"/>
<reference evidence="1" key="1">
    <citation type="journal article" date="2020" name="Stud. Mycol.">
        <title>101 Dothideomycetes genomes: a test case for predicting lifestyles and emergence of pathogens.</title>
        <authorList>
            <person name="Haridas S."/>
            <person name="Albert R."/>
            <person name="Binder M."/>
            <person name="Bloem J."/>
            <person name="Labutti K."/>
            <person name="Salamov A."/>
            <person name="Andreopoulos B."/>
            <person name="Baker S."/>
            <person name="Barry K."/>
            <person name="Bills G."/>
            <person name="Bluhm B."/>
            <person name="Cannon C."/>
            <person name="Castanera R."/>
            <person name="Culley D."/>
            <person name="Daum C."/>
            <person name="Ezra D."/>
            <person name="Gonzalez J."/>
            <person name="Henrissat B."/>
            <person name="Kuo A."/>
            <person name="Liang C."/>
            <person name="Lipzen A."/>
            <person name="Lutzoni F."/>
            <person name="Magnuson J."/>
            <person name="Mondo S."/>
            <person name="Nolan M."/>
            <person name="Ohm R."/>
            <person name="Pangilinan J."/>
            <person name="Park H.-J."/>
            <person name="Ramirez L."/>
            <person name="Alfaro M."/>
            <person name="Sun H."/>
            <person name="Tritt A."/>
            <person name="Yoshinaga Y."/>
            <person name="Zwiers L.-H."/>
            <person name="Turgeon B."/>
            <person name="Goodwin S."/>
            <person name="Spatafora J."/>
            <person name="Crous P."/>
            <person name="Grigoriev I."/>
        </authorList>
    </citation>
    <scope>NUCLEOTIDE SEQUENCE</scope>
    <source>
        <strain evidence="1">CBS 119925</strain>
    </source>
</reference>
<proteinExistence type="predicted"/>
<accession>A0A6A6V9I8</accession>
<dbReference type="PANTHER" id="PTHR36922">
    <property type="entry name" value="BLL2446 PROTEIN"/>
    <property type="match status" value="1"/>
</dbReference>
<dbReference type="InterPro" id="IPR018531">
    <property type="entry name" value="DUF1993"/>
</dbReference>
<dbReference type="Gene3D" id="1.20.120.450">
    <property type="entry name" value="dinb family like domain"/>
    <property type="match status" value="1"/>
</dbReference>
<sequence>MPSFYDTCMPATIRALQNAAAFLAIAEKQAQENSIDPNEYTTARLYPDMRDLCFQVYTFTNGPCTMVSKITGAEPLEQENAETTFPDLIKRIERTLEWLQAVDEKDFDGKEDKEVVIEIKMQAGPMAGKTMRLEYTALDFVNYFAMPNIWFHVTTAYDILRSKGVKVGKNEFLNAAGHMKVEIL</sequence>
<dbReference type="OrthoDB" id="3724345at2759"/>
<dbReference type="SUPFAM" id="SSF109854">
    <property type="entry name" value="DinB/YfiT-like putative metalloenzymes"/>
    <property type="match status" value="1"/>
</dbReference>
<evidence type="ECO:0000313" key="2">
    <source>
        <dbReference type="Proteomes" id="UP000799440"/>
    </source>
</evidence>
<dbReference type="Proteomes" id="UP000799440">
    <property type="component" value="Unassembled WGS sequence"/>
</dbReference>
<dbReference type="EMBL" id="MU006578">
    <property type="protein sequence ID" value="KAF2746190.1"/>
    <property type="molecule type" value="Genomic_DNA"/>
</dbReference>
<evidence type="ECO:0000313" key="1">
    <source>
        <dbReference type="EMBL" id="KAF2746190.1"/>
    </source>
</evidence>
<name>A0A6A6V9I8_9PLEO</name>
<gene>
    <name evidence="1" type="ORF">M011DRAFT_445545</name>
</gene>